<feature type="binding site" evidence="11">
    <location>
        <position position="99"/>
    </location>
    <ligand>
        <name>S-adenosyl-L-methionine</name>
        <dbReference type="ChEBI" id="CHEBI:59789"/>
    </ligand>
</feature>
<reference evidence="15" key="1">
    <citation type="submission" date="2015-10" db="EMBL/GenBank/DDBJ databases">
        <authorList>
            <person name="Manzano-Marin A."/>
            <person name="Manzano-Marin A."/>
        </authorList>
    </citation>
    <scope>NUCLEOTIDE SEQUENCE [LARGE SCALE GENOMIC DNA]</scope>
    <source>
        <strain evidence="15">BTs</strain>
    </source>
</reference>
<evidence type="ECO:0000256" key="8">
    <source>
        <dbReference type="ARBA" id="ARBA00041995"/>
    </source>
</evidence>
<evidence type="ECO:0000256" key="10">
    <source>
        <dbReference type="ARBA" id="ARBA00048970"/>
    </source>
</evidence>
<evidence type="ECO:0000313" key="15">
    <source>
        <dbReference type="Proteomes" id="UP000243633"/>
    </source>
</evidence>
<keyword evidence="3 11" id="KW-0808">Transferase</keyword>
<comment type="catalytic activity">
    <reaction evidence="10 11">
        <text>uridine(2552) in 23S rRNA + S-adenosyl-L-methionine = 2'-O-methyluridine(2552) in 23S rRNA + S-adenosyl-L-homocysteine + H(+)</text>
        <dbReference type="Rhea" id="RHEA:42720"/>
        <dbReference type="Rhea" id="RHEA-COMP:10202"/>
        <dbReference type="Rhea" id="RHEA-COMP:10203"/>
        <dbReference type="ChEBI" id="CHEBI:15378"/>
        <dbReference type="ChEBI" id="CHEBI:57856"/>
        <dbReference type="ChEBI" id="CHEBI:59789"/>
        <dbReference type="ChEBI" id="CHEBI:65315"/>
        <dbReference type="ChEBI" id="CHEBI:74478"/>
        <dbReference type="EC" id="2.1.1.166"/>
    </reaction>
</comment>
<dbReference type="GO" id="GO:0005737">
    <property type="term" value="C:cytoplasm"/>
    <property type="evidence" value="ECO:0007669"/>
    <property type="project" value="UniProtKB-SubCell"/>
</dbReference>
<evidence type="ECO:0000256" key="2">
    <source>
        <dbReference type="ARBA" id="ARBA00022603"/>
    </source>
</evidence>
<keyword evidence="11" id="KW-0963">Cytoplasm</keyword>
<feature type="binding site" evidence="11">
    <location>
        <position position="83"/>
    </location>
    <ligand>
        <name>S-adenosyl-L-methionine</name>
        <dbReference type="ChEBI" id="CHEBI:59789"/>
    </ligand>
</feature>
<evidence type="ECO:0000256" key="9">
    <source>
        <dbReference type="ARBA" id="ARBA00042745"/>
    </source>
</evidence>
<proteinExistence type="inferred from homology"/>
<dbReference type="PATRIC" id="fig|98804.3.peg.245"/>
<dbReference type="Proteomes" id="UP000243633">
    <property type="component" value="Chromosome 1"/>
</dbReference>
<dbReference type="Pfam" id="PF01728">
    <property type="entry name" value="FtsJ"/>
    <property type="match status" value="1"/>
</dbReference>
<dbReference type="InterPro" id="IPR029063">
    <property type="entry name" value="SAM-dependent_MTases_sf"/>
</dbReference>
<dbReference type="EC" id="2.1.1.166" evidence="6 11"/>
<feature type="domain" description="Ribosomal RNA methyltransferase FtsJ" evidence="13">
    <location>
        <begin position="32"/>
        <end position="206"/>
    </location>
</feature>
<feature type="binding site" evidence="11">
    <location>
        <position position="63"/>
    </location>
    <ligand>
        <name>S-adenosyl-L-methionine</name>
        <dbReference type="ChEBI" id="CHEBI:59789"/>
    </ligand>
</feature>
<dbReference type="SUPFAM" id="SSF53335">
    <property type="entry name" value="S-adenosyl-L-methionine-dependent methyltransferases"/>
    <property type="match status" value="1"/>
</dbReference>
<keyword evidence="15" id="KW-1185">Reference proteome</keyword>
<evidence type="ECO:0000256" key="12">
    <source>
        <dbReference type="PIRSR" id="PIRSR005461-1"/>
    </source>
</evidence>
<organism evidence="14 15">
    <name type="scientific">Buchnera aphidicola subsp. Tuberolachnus salignus</name>
    <dbReference type="NCBI Taxonomy" id="98804"/>
    <lineage>
        <taxon>Bacteria</taxon>
        <taxon>Pseudomonadati</taxon>
        <taxon>Pseudomonadota</taxon>
        <taxon>Gammaproteobacteria</taxon>
        <taxon>Enterobacterales</taxon>
        <taxon>Erwiniaceae</taxon>
        <taxon>Buchnera</taxon>
    </lineage>
</organism>
<comment type="subcellular location">
    <subcellularLocation>
        <location evidence="11">Cytoplasm</location>
    </subcellularLocation>
</comment>
<dbReference type="InterPro" id="IPR002877">
    <property type="entry name" value="RNA_MeTrfase_FtsJ_dom"/>
</dbReference>
<protein>
    <recommendedName>
        <fullName evidence="7 11">Ribosomal RNA large subunit methyltransferase E</fullName>
        <ecNumber evidence="6 11">2.1.1.166</ecNumber>
    </recommendedName>
    <alternativeName>
        <fullName evidence="9 11">23S rRNA Um2552 methyltransferase</fullName>
    </alternativeName>
    <alternativeName>
        <fullName evidence="8 11">rRNA (uridine-2'-O-)-methyltransferase</fullName>
    </alternativeName>
</protein>
<comment type="function">
    <text evidence="5 11">Specifically methylates the uridine in position 2552 of 23S rRNA at the 2'-O position of the ribose in the fully assembled 50S ribosomal subunit.</text>
</comment>
<evidence type="ECO:0000256" key="4">
    <source>
        <dbReference type="ARBA" id="ARBA00022691"/>
    </source>
</evidence>
<dbReference type="STRING" id="98804.BTSPAZIEG_0258"/>
<dbReference type="PIRSF" id="PIRSF005461">
    <property type="entry name" value="23S_rRNA_mtase"/>
    <property type="match status" value="1"/>
</dbReference>
<evidence type="ECO:0000256" key="5">
    <source>
        <dbReference type="ARBA" id="ARBA00037569"/>
    </source>
</evidence>
<dbReference type="HAMAP" id="MF_01547">
    <property type="entry name" value="RNA_methyltr_E"/>
    <property type="match status" value="1"/>
</dbReference>
<feature type="active site" description="Proton acceptor" evidence="11 12">
    <location>
        <position position="164"/>
    </location>
</feature>
<keyword evidence="4 11" id="KW-0949">S-adenosyl-L-methionine</keyword>
<sequence>MILKKYSLKSMNWFKNSLKDSFIRKRNKNNLRSRAWFKLEELDNYLKIFKKGMNIVDLGSSPGSWSQYAQKKIGLTGSIIACDILPMKKISNVIFVLGDISNFLIFEKLVSLSKNKICNVIMSDIAPNISGISIIDNEKFFYLCDVVLNVAFKILDKNGILIFKLFQGVGFKEYLKKIFKHFVIVKIFKPNSSRANSREVFIIASQRKI</sequence>
<keyword evidence="2 11" id="KW-0489">Methyltransferase</keyword>
<evidence type="ECO:0000256" key="7">
    <source>
        <dbReference type="ARBA" id="ARBA00041129"/>
    </source>
</evidence>
<evidence type="ECO:0000256" key="3">
    <source>
        <dbReference type="ARBA" id="ARBA00022679"/>
    </source>
</evidence>
<dbReference type="EMBL" id="LN890285">
    <property type="protein sequence ID" value="CUR53229.1"/>
    <property type="molecule type" value="Genomic_DNA"/>
</dbReference>
<evidence type="ECO:0000256" key="6">
    <source>
        <dbReference type="ARBA" id="ARBA00038861"/>
    </source>
</evidence>
<accession>A0A170PBX6</accession>
<evidence type="ECO:0000313" key="14">
    <source>
        <dbReference type="EMBL" id="CUR53229.1"/>
    </source>
</evidence>
<keyword evidence="1 11" id="KW-0698">rRNA processing</keyword>
<dbReference type="InterPro" id="IPR015507">
    <property type="entry name" value="rRNA-MeTfrase_E"/>
</dbReference>
<name>A0A170PBX6_BUCTT</name>
<dbReference type="Gene3D" id="3.40.50.150">
    <property type="entry name" value="Vaccinia Virus protein VP39"/>
    <property type="match status" value="1"/>
</dbReference>
<dbReference type="PANTHER" id="PTHR10920">
    <property type="entry name" value="RIBOSOMAL RNA METHYLTRANSFERASE"/>
    <property type="match status" value="1"/>
</dbReference>
<dbReference type="RefSeq" id="WP_075472698.1">
    <property type="nucleotide sequence ID" value="NZ_CP135003.1"/>
</dbReference>
<comment type="similarity">
    <text evidence="11">Belongs to the class I-like SAM-binding methyltransferase superfamily. RNA methyltransferase RlmE family.</text>
</comment>
<dbReference type="InterPro" id="IPR050082">
    <property type="entry name" value="RNA_methyltr_RlmE"/>
</dbReference>
<evidence type="ECO:0000256" key="1">
    <source>
        <dbReference type="ARBA" id="ARBA00022552"/>
    </source>
</evidence>
<evidence type="ECO:0000259" key="13">
    <source>
        <dbReference type="Pfam" id="PF01728"/>
    </source>
</evidence>
<feature type="binding site" evidence="11">
    <location>
        <position position="124"/>
    </location>
    <ligand>
        <name>S-adenosyl-L-methionine</name>
        <dbReference type="ChEBI" id="CHEBI:59789"/>
    </ligand>
</feature>
<feature type="binding site" evidence="11">
    <location>
        <position position="65"/>
    </location>
    <ligand>
        <name>S-adenosyl-L-methionine</name>
        <dbReference type="ChEBI" id="CHEBI:59789"/>
    </ligand>
</feature>
<dbReference type="GO" id="GO:0008650">
    <property type="term" value="F:rRNA (uridine-2'-O-)-methyltransferase activity"/>
    <property type="evidence" value="ECO:0007669"/>
    <property type="project" value="UniProtKB-UniRule"/>
</dbReference>
<dbReference type="AlphaFoldDB" id="A0A170PBX6"/>
<gene>
    <name evidence="11 14" type="primary">rlmE</name>
    <name evidence="11" type="synonym">ftsJ</name>
    <name evidence="11" type="synonym">rrmJ</name>
    <name evidence="14" type="ORF">BTSPAZIEG_0258</name>
</gene>
<dbReference type="PANTHER" id="PTHR10920:SF18">
    <property type="entry name" value="RRNA METHYLTRANSFERASE 2, MITOCHONDRIAL"/>
    <property type="match status" value="1"/>
</dbReference>
<dbReference type="OrthoDB" id="9790080at2"/>
<evidence type="ECO:0000256" key="11">
    <source>
        <dbReference type="HAMAP-Rule" id="MF_01547"/>
    </source>
</evidence>